<evidence type="ECO:0000313" key="2">
    <source>
        <dbReference type="Proteomes" id="UP001107961"/>
    </source>
</evidence>
<dbReference type="AlphaFoldDB" id="A0A9Q3ZBS5"/>
<evidence type="ECO:0000313" key="1">
    <source>
        <dbReference type="EMBL" id="MCE7507943.1"/>
    </source>
</evidence>
<name>A0A9Q3ZBS5_9GAMM</name>
<organism evidence="1 2">
    <name type="scientific">Alloalcanivorax xenomutans</name>
    <dbReference type="NCBI Taxonomy" id="1094342"/>
    <lineage>
        <taxon>Bacteria</taxon>
        <taxon>Pseudomonadati</taxon>
        <taxon>Pseudomonadota</taxon>
        <taxon>Gammaproteobacteria</taxon>
        <taxon>Oceanospirillales</taxon>
        <taxon>Alcanivoracaceae</taxon>
        <taxon>Alloalcanivorax</taxon>
    </lineage>
</organism>
<keyword evidence="2" id="KW-1185">Reference proteome</keyword>
<proteinExistence type="predicted"/>
<reference evidence="1" key="1">
    <citation type="submission" date="2022-01" db="EMBL/GenBank/DDBJ databases">
        <authorList>
            <person name="Karlyshev A.V."/>
            <person name="Jaspars M."/>
        </authorList>
    </citation>
    <scope>NUCLEOTIDE SEQUENCE</scope>
    <source>
        <strain evidence="1">AGSA3-2</strain>
    </source>
</reference>
<dbReference type="Proteomes" id="UP001107961">
    <property type="component" value="Unassembled WGS sequence"/>
</dbReference>
<dbReference type="KEGG" id="axe:P40_13335"/>
<comment type="caution">
    <text evidence="1">The sequence shown here is derived from an EMBL/GenBank/DDBJ whole genome shotgun (WGS) entry which is preliminary data.</text>
</comment>
<dbReference type="GeneID" id="94687285"/>
<sequence>MAGDTGNTLKTRYVPIERISFIDMKEMYGLYEKYYQNVSLEVFVKDMSEKSGVFMVRRTLDQQVVGFSTLKTVPMNVRGRAATGVFSGDTILEKQYWGDRSLQTAFLRWMVREKMKRPTRMLVWLLISKGYKTYLLLANNFKRYYPHPDGEHQDLAEYVDHYCERLYSGSYCSERKLLDFGENYSALKGAVAPISQDMRDGNVKIRFFEERNPTWERGTELPCVGVFDRGTVQAYLAKLWRKRPRRLRLAVRPAAYE</sequence>
<dbReference type="EMBL" id="JAJVKT010000004">
    <property type="protein sequence ID" value="MCE7507943.1"/>
    <property type="molecule type" value="Genomic_DNA"/>
</dbReference>
<dbReference type="RefSeq" id="WP_022994586.1">
    <property type="nucleotide sequence ID" value="NZ_CBDDTQ010000005.1"/>
</dbReference>
<protein>
    <submittedName>
        <fullName evidence="1">Uncharacterized protein</fullName>
    </submittedName>
</protein>
<accession>A0A9Q3ZBS5</accession>
<gene>
    <name evidence="1" type="ORF">LZG35_04795</name>
</gene>